<gene>
    <name evidence="1" type="ORF">ASNO1_65520</name>
</gene>
<dbReference type="Proteomes" id="UP001342631">
    <property type="component" value="Unassembled WGS sequence"/>
</dbReference>
<protein>
    <recommendedName>
        <fullName evidence="3">RedB protein</fullName>
    </recommendedName>
</protein>
<name>A0ABQ6R1V7_9BACT</name>
<evidence type="ECO:0000313" key="2">
    <source>
        <dbReference type="Proteomes" id="UP001342631"/>
    </source>
</evidence>
<reference evidence="1 2" key="1">
    <citation type="journal article" date="2024" name="Arch. Microbiol.">
        <title>Corallococcus caeni sp. nov., a novel myxobacterium isolated from activated sludge.</title>
        <authorList>
            <person name="Tomita S."/>
            <person name="Nakai R."/>
            <person name="Kuroda K."/>
            <person name="Kurashita H."/>
            <person name="Hatamoto M."/>
            <person name="Yamaguchi T."/>
            <person name="Narihiro T."/>
        </authorList>
    </citation>
    <scope>NUCLEOTIDE SEQUENCE [LARGE SCALE GENOMIC DNA]</scope>
    <source>
        <strain evidence="1 2">NO1</strain>
    </source>
</reference>
<dbReference type="Gene3D" id="3.40.30.10">
    <property type="entry name" value="Glutaredoxin"/>
    <property type="match status" value="1"/>
</dbReference>
<comment type="caution">
    <text evidence="1">The sequence shown here is derived from an EMBL/GenBank/DDBJ whole genome shotgun (WGS) entry which is preliminary data.</text>
</comment>
<keyword evidence="2" id="KW-1185">Reference proteome</keyword>
<sequence>MAAPDVSHGPVDAPARASLEAGLKHSALPRRALPWLMGGWLVASVLGLGLVWSHASAAGLAATPPSRLPERFPRTPGTWTLFVLLHPQCPCSRATLAELAKLLDREGARLVTRVFVWAPRQAPPGFERSELWTRALALPGAEVTADVDGAVARELGVSTSGQVVLYSPDGVERFSGGITPARGHEGDSAGAGAIRDLLRADASRVATAPVFGCALQTPSTASSGETP</sequence>
<evidence type="ECO:0000313" key="1">
    <source>
        <dbReference type="EMBL" id="GMU10298.1"/>
    </source>
</evidence>
<accession>A0ABQ6R1V7</accession>
<dbReference type="EMBL" id="BTTX01000007">
    <property type="protein sequence ID" value="GMU10298.1"/>
    <property type="molecule type" value="Genomic_DNA"/>
</dbReference>
<organism evidence="1 2">
    <name type="scientific">Corallococcus caeni</name>
    <dbReference type="NCBI Taxonomy" id="3082388"/>
    <lineage>
        <taxon>Bacteria</taxon>
        <taxon>Pseudomonadati</taxon>
        <taxon>Myxococcota</taxon>
        <taxon>Myxococcia</taxon>
        <taxon>Myxococcales</taxon>
        <taxon>Cystobacterineae</taxon>
        <taxon>Myxococcaceae</taxon>
        <taxon>Corallococcus</taxon>
    </lineage>
</organism>
<proteinExistence type="predicted"/>
<dbReference type="InterPro" id="IPR036249">
    <property type="entry name" value="Thioredoxin-like_sf"/>
</dbReference>
<evidence type="ECO:0008006" key="3">
    <source>
        <dbReference type="Google" id="ProtNLM"/>
    </source>
</evidence>
<dbReference type="SUPFAM" id="SSF52833">
    <property type="entry name" value="Thioredoxin-like"/>
    <property type="match status" value="1"/>
</dbReference>